<dbReference type="AlphaFoldDB" id="A0A212K7P0"/>
<sequence length="92" mass="10916">MATIRKRGDLQWEARIRRKGWPVTCKTFETKYEAEVWARDIEGEMDRGVFVSRTEAEGTTLAEALDRYIDDYIRFSYREPRFAYSPGSSRRI</sequence>
<proteinExistence type="predicted"/>
<gene>
    <name evidence="1" type="ORF">KL86DPRO_30090</name>
</gene>
<evidence type="ECO:0000313" key="1">
    <source>
        <dbReference type="EMBL" id="SBW07628.1"/>
    </source>
</evidence>
<evidence type="ECO:0008006" key="2">
    <source>
        <dbReference type="Google" id="ProtNLM"/>
    </source>
</evidence>
<accession>A0A212K7P0</accession>
<protein>
    <recommendedName>
        <fullName evidence="2">Site-specific integrase</fullName>
    </recommendedName>
</protein>
<name>A0A212K7P0_9DELT</name>
<dbReference type="EMBL" id="FLUQ01000003">
    <property type="protein sequence ID" value="SBW07628.1"/>
    <property type="molecule type" value="Genomic_DNA"/>
</dbReference>
<organism evidence="1">
    <name type="scientific">uncultured delta proteobacterium</name>
    <dbReference type="NCBI Taxonomy" id="34034"/>
    <lineage>
        <taxon>Bacteria</taxon>
        <taxon>Deltaproteobacteria</taxon>
        <taxon>environmental samples</taxon>
    </lineage>
</organism>
<reference evidence="1" key="1">
    <citation type="submission" date="2016-04" db="EMBL/GenBank/DDBJ databases">
        <authorList>
            <person name="Evans L.H."/>
            <person name="Alamgir A."/>
            <person name="Owens N."/>
            <person name="Weber N.D."/>
            <person name="Virtaneva K."/>
            <person name="Barbian K."/>
            <person name="Babar A."/>
            <person name="Rosenke K."/>
        </authorList>
    </citation>
    <scope>NUCLEOTIDE SEQUENCE</scope>
    <source>
        <strain evidence="1">86</strain>
    </source>
</reference>